<evidence type="ECO:0000313" key="7">
    <source>
        <dbReference type="Proteomes" id="UP000539111"/>
    </source>
</evidence>
<dbReference type="AlphaFoldDB" id="A0A7Z0A9N9"/>
<dbReference type="EMBL" id="JACBZP010000001">
    <property type="protein sequence ID" value="NYI66120.1"/>
    <property type="molecule type" value="Genomic_DNA"/>
</dbReference>
<keyword evidence="2 4" id="KW-0238">DNA-binding</keyword>
<feature type="DNA-binding region" description="H-T-H motif" evidence="4">
    <location>
        <begin position="37"/>
        <end position="56"/>
    </location>
</feature>
<dbReference type="InterPro" id="IPR041347">
    <property type="entry name" value="MftR_C"/>
</dbReference>
<feature type="domain" description="HTH tetR-type" evidence="5">
    <location>
        <begin position="14"/>
        <end position="74"/>
    </location>
</feature>
<protein>
    <submittedName>
        <fullName evidence="6">AcrR family transcriptional regulator</fullName>
    </submittedName>
</protein>
<dbReference type="InterPro" id="IPR009057">
    <property type="entry name" value="Homeodomain-like_sf"/>
</dbReference>
<name>A0A7Z0A9N9_9MICO</name>
<comment type="caution">
    <text evidence="6">The sequence shown here is derived from an EMBL/GenBank/DDBJ whole genome shotgun (WGS) entry which is preliminary data.</text>
</comment>
<evidence type="ECO:0000256" key="1">
    <source>
        <dbReference type="ARBA" id="ARBA00023015"/>
    </source>
</evidence>
<evidence type="ECO:0000256" key="3">
    <source>
        <dbReference type="ARBA" id="ARBA00023163"/>
    </source>
</evidence>
<dbReference type="Gene3D" id="1.10.357.10">
    <property type="entry name" value="Tetracycline Repressor, domain 2"/>
    <property type="match status" value="1"/>
</dbReference>
<sequence>MTAEPLGRRERKKAKTRRALADAALRLFLEKGYDRVSVKEIADAVDISVPTVFSHVPDGKEALMFDDGVERREGLLAAVRERRAGQSVMSALSEFMGGRGPFVTNPSPEFRRRTELIMNTPALRDYTRTLWIRCEAPLAAAIAAELGRCPGDPTARAVARYVLEVPQIVSDDPEPSAALEAIFDLLEHGLRGVASTTGGGAGGE</sequence>
<dbReference type="PANTHER" id="PTHR30055">
    <property type="entry name" value="HTH-TYPE TRANSCRIPTIONAL REGULATOR RUTR"/>
    <property type="match status" value="1"/>
</dbReference>
<evidence type="ECO:0000256" key="2">
    <source>
        <dbReference type="ARBA" id="ARBA00023125"/>
    </source>
</evidence>
<dbReference type="Gene3D" id="1.10.10.60">
    <property type="entry name" value="Homeodomain-like"/>
    <property type="match status" value="1"/>
</dbReference>
<evidence type="ECO:0000259" key="5">
    <source>
        <dbReference type="PROSITE" id="PS50977"/>
    </source>
</evidence>
<dbReference type="Pfam" id="PF17754">
    <property type="entry name" value="TetR_C_14"/>
    <property type="match status" value="1"/>
</dbReference>
<organism evidence="6 7">
    <name type="scientific">Spelaeicoccus albus</name>
    <dbReference type="NCBI Taxonomy" id="1280376"/>
    <lineage>
        <taxon>Bacteria</taxon>
        <taxon>Bacillati</taxon>
        <taxon>Actinomycetota</taxon>
        <taxon>Actinomycetes</taxon>
        <taxon>Micrococcales</taxon>
        <taxon>Brevibacteriaceae</taxon>
        <taxon>Spelaeicoccus</taxon>
    </lineage>
</organism>
<dbReference type="SUPFAM" id="SSF46689">
    <property type="entry name" value="Homeodomain-like"/>
    <property type="match status" value="1"/>
</dbReference>
<dbReference type="RefSeq" id="WP_179425251.1">
    <property type="nucleotide sequence ID" value="NZ_JACBZP010000001.1"/>
</dbReference>
<dbReference type="Proteomes" id="UP000539111">
    <property type="component" value="Unassembled WGS sequence"/>
</dbReference>
<evidence type="ECO:0000256" key="4">
    <source>
        <dbReference type="PROSITE-ProRule" id="PRU00335"/>
    </source>
</evidence>
<dbReference type="PROSITE" id="PS50977">
    <property type="entry name" value="HTH_TETR_2"/>
    <property type="match status" value="1"/>
</dbReference>
<accession>A0A7Z0A9N9</accession>
<keyword evidence="7" id="KW-1185">Reference proteome</keyword>
<evidence type="ECO:0000313" key="6">
    <source>
        <dbReference type="EMBL" id="NYI66120.1"/>
    </source>
</evidence>
<dbReference type="InterPro" id="IPR050109">
    <property type="entry name" value="HTH-type_TetR-like_transc_reg"/>
</dbReference>
<keyword evidence="1" id="KW-0805">Transcription regulation</keyword>
<dbReference type="PANTHER" id="PTHR30055:SF234">
    <property type="entry name" value="HTH-TYPE TRANSCRIPTIONAL REGULATOR BETI"/>
    <property type="match status" value="1"/>
</dbReference>
<dbReference type="GO" id="GO:0003700">
    <property type="term" value="F:DNA-binding transcription factor activity"/>
    <property type="evidence" value="ECO:0007669"/>
    <property type="project" value="TreeGrafter"/>
</dbReference>
<gene>
    <name evidence="6" type="ORF">BJY26_000426</name>
</gene>
<reference evidence="6 7" key="1">
    <citation type="submission" date="2020-07" db="EMBL/GenBank/DDBJ databases">
        <title>Sequencing the genomes of 1000 actinobacteria strains.</title>
        <authorList>
            <person name="Klenk H.-P."/>
        </authorList>
    </citation>
    <scope>NUCLEOTIDE SEQUENCE [LARGE SCALE GENOMIC DNA]</scope>
    <source>
        <strain evidence="6 7">DSM 26341</strain>
    </source>
</reference>
<dbReference type="InterPro" id="IPR001647">
    <property type="entry name" value="HTH_TetR"/>
</dbReference>
<keyword evidence="3" id="KW-0804">Transcription</keyword>
<dbReference type="Pfam" id="PF00440">
    <property type="entry name" value="TetR_N"/>
    <property type="match status" value="1"/>
</dbReference>
<proteinExistence type="predicted"/>
<dbReference type="GO" id="GO:0000976">
    <property type="term" value="F:transcription cis-regulatory region binding"/>
    <property type="evidence" value="ECO:0007669"/>
    <property type="project" value="TreeGrafter"/>
</dbReference>